<dbReference type="EC" id="1.8.4.11" evidence="4"/>
<evidence type="ECO:0000256" key="1">
    <source>
        <dbReference type="ARBA" id="ARBA00023002"/>
    </source>
</evidence>
<evidence type="ECO:0000259" key="5">
    <source>
        <dbReference type="Pfam" id="PF01625"/>
    </source>
</evidence>
<dbReference type="EMBL" id="DRIG01000108">
    <property type="protein sequence ID" value="HEC79556.1"/>
    <property type="molecule type" value="Genomic_DNA"/>
</dbReference>
<organism evidence="6 7">
    <name type="scientific">candidate division WOR-3 bacterium</name>
    <dbReference type="NCBI Taxonomy" id="2052148"/>
    <lineage>
        <taxon>Bacteria</taxon>
        <taxon>Bacteria division WOR-3</taxon>
    </lineage>
</organism>
<dbReference type="GO" id="GO:0008113">
    <property type="term" value="F:peptide-methionine (S)-S-oxide reductase activity"/>
    <property type="evidence" value="ECO:0007669"/>
    <property type="project" value="UniProtKB-UniRule"/>
</dbReference>
<dbReference type="Gene3D" id="3.30.1060.10">
    <property type="entry name" value="Peptide methionine sulphoxide reductase MsrA"/>
    <property type="match status" value="1"/>
</dbReference>
<evidence type="ECO:0000313" key="6">
    <source>
        <dbReference type="EMBL" id="HEC79556.1"/>
    </source>
</evidence>
<dbReference type="NCBIfam" id="TIGR00401">
    <property type="entry name" value="msrA"/>
    <property type="match status" value="1"/>
</dbReference>
<gene>
    <name evidence="4 6" type="primary">msrA</name>
    <name evidence="6" type="ORF">ENI34_10545</name>
</gene>
<accession>A0A9C9K101</accession>
<dbReference type="InterPro" id="IPR002569">
    <property type="entry name" value="Met_Sox_Rdtase_MsrA_dom"/>
</dbReference>
<dbReference type="PANTHER" id="PTHR43774:SF1">
    <property type="entry name" value="PEPTIDE METHIONINE SULFOXIDE REDUCTASE MSRA 2"/>
    <property type="match status" value="1"/>
</dbReference>
<reference evidence="6" key="1">
    <citation type="journal article" date="2020" name="mSystems">
        <title>Genome- and Community-Level Interaction Insights into Carbon Utilization and Element Cycling Functions of Hydrothermarchaeota in Hydrothermal Sediment.</title>
        <authorList>
            <person name="Zhou Z."/>
            <person name="Liu Y."/>
            <person name="Xu W."/>
            <person name="Pan J."/>
            <person name="Luo Z.H."/>
            <person name="Li M."/>
        </authorList>
    </citation>
    <scope>NUCLEOTIDE SEQUENCE</scope>
    <source>
        <strain evidence="6">HyVt-388</strain>
    </source>
</reference>
<dbReference type="PANTHER" id="PTHR43774">
    <property type="entry name" value="PEPTIDE METHIONINE SULFOXIDE REDUCTASE"/>
    <property type="match status" value="1"/>
</dbReference>
<comment type="catalytic activity">
    <reaction evidence="2 4">
        <text>L-methionyl-[protein] + [thioredoxin]-disulfide + H2O = L-methionyl-(S)-S-oxide-[protein] + [thioredoxin]-dithiol</text>
        <dbReference type="Rhea" id="RHEA:14217"/>
        <dbReference type="Rhea" id="RHEA-COMP:10698"/>
        <dbReference type="Rhea" id="RHEA-COMP:10700"/>
        <dbReference type="Rhea" id="RHEA-COMP:12313"/>
        <dbReference type="Rhea" id="RHEA-COMP:12315"/>
        <dbReference type="ChEBI" id="CHEBI:15377"/>
        <dbReference type="ChEBI" id="CHEBI:16044"/>
        <dbReference type="ChEBI" id="CHEBI:29950"/>
        <dbReference type="ChEBI" id="CHEBI:44120"/>
        <dbReference type="ChEBI" id="CHEBI:50058"/>
        <dbReference type="EC" id="1.8.4.11"/>
    </reaction>
</comment>
<keyword evidence="1 4" id="KW-0560">Oxidoreductase</keyword>
<comment type="function">
    <text evidence="4">Has an important function as a repair enzyme for proteins that have been inactivated by oxidation. Catalyzes the reversible oxidation-reduction of methionine sulfoxide in proteins to methionine.</text>
</comment>
<comment type="similarity">
    <text evidence="4">Belongs to the MsrA Met sulfoxide reductase family.</text>
</comment>
<dbReference type="AlphaFoldDB" id="A0A9C9K101"/>
<evidence type="ECO:0000256" key="3">
    <source>
        <dbReference type="ARBA" id="ARBA00048782"/>
    </source>
</evidence>
<dbReference type="Proteomes" id="UP000885826">
    <property type="component" value="Unassembled WGS sequence"/>
</dbReference>
<feature type="active site" evidence="4">
    <location>
        <position position="23"/>
    </location>
</feature>
<evidence type="ECO:0000313" key="7">
    <source>
        <dbReference type="Proteomes" id="UP000885826"/>
    </source>
</evidence>
<dbReference type="HAMAP" id="MF_01401">
    <property type="entry name" value="MsrA"/>
    <property type="match status" value="1"/>
</dbReference>
<dbReference type="InterPro" id="IPR036509">
    <property type="entry name" value="Met_Sox_Rdtase_MsrA_sf"/>
</dbReference>
<feature type="domain" description="Peptide methionine sulphoxide reductase MsrA" evidence="5">
    <location>
        <begin position="17"/>
        <end position="165"/>
    </location>
</feature>
<evidence type="ECO:0000256" key="4">
    <source>
        <dbReference type="HAMAP-Rule" id="MF_01401"/>
    </source>
</evidence>
<proteinExistence type="inferred from homology"/>
<dbReference type="SUPFAM" id="SSF55068">
    <property type="entry name" value="Peptide methionine sulfoxide reductase"/>
    <property type="match status" value="1"/>
</dbReference>
<comment type="caution">
    <text evidence="6">The sequence shown here is derived from an EMBL/GenBank/DDBJ whole genome shotgun (WGS) entry which is preliminary data.</text>
</comment>
<comment type="catalytic activity">
    <reaction evidence="3 4">
        <text>[thioredoxin]-disulfide + L-methionine + H2O = L-methionine (S)-S-oxide + [thioredoxin]-dithiol</text>
        <dbReference type="Rhea" id="RHEA:19993"/>
        <dbReference type="Rhea" id="RHEA-COMP:10698"/>
        <dbReference type="Rhea" id="RHEA-COMP:10700"/>
        <dbReference type="ChEBI" id="CHEBI:15377"/>
        <dbReference type="ChEBI" id="CHEBI:29950"/>
        <dbReference type="ChEBI" id="CHEBI:50058"/>
        <dbReference type="ChEBI" id="CHEBI:57844"/>
        <dbReference type="ChEBI" id="CHEBI:58772"/>
        <dbReference type="EC" id="1.8.4.11"/>
    </reaction>
</comment>
<evidence type="ECO:0000256" key="2">
    <source>
        <dbReference type="ARBA" id="ARBA00047806"/>
    </source>
</evidence>
<sequence length="172" mass="19643">MTEHSALNKKTASAARAYFAGGCFWGVEYYFEHKDGVVSAVSGYMGGTKDNPTYEDVCSGKYGFYEVVEVTYNPEKVGYEELAKLFFEIHDPTQADGQGPDIGEQYKSVIFYNNEKEKKIAGKLIGILKEKGYNVVTKLFPVTKFYRAEDHHQDYYDKKGTKPACHFYKKRF</sequence>
<dbReference type="Pfam" id="PF01625">
    <property type="entry name" value="PMSR"/>
    <property type="match status" value="1"/>
</dbReference>
<protein>
    <recommendedName>
        <fullName evidence="4">Peptide methionine sulfoxide reductase MsrA</fullName>
        <shortName evidence="4">Protein-methionine-S-oxide reductase</shortName>
        <ecNumber evidence="4">1.8.4.11</ecNumber>
    </recommendedName>
    <alternativeName>
        <fullName evidence="4">Peptide-methionine (S)-S-oxide reductase</fullName>
        <shortName evidence="4">Peptide Met(O) reductase</shortName>
    </alternativeName>
</protein>
<name>A0A9C9K101_UNCW3</name>